<reference evidence="3" key="1">
    <citation type="submission" date="2024-06" db="EMBL/GenBank/DDBJ databases">
        <title>Methylostella associata gen. nov., sp. nov., a novel Ancalomicrobiaceae-affiliated facultatively methylotrophic bacteria that feed on methanotrophs of the genus Methylococcus.</title>
        <authorList>
            <person name="Saltykova V."/>
            <person name="Danilova O.V."/>
            <person name="Oshkin I.Y."/>
            <person name="Belova S.E."/>
            <person name="Pimenov N.V."/>
            <person name="Dedysh S.N."/>
        </authorList>
    </citation>
    <scope>NUCLEOTIDE SEQUENCE</scope>
    <source>
        <strain evidence="3">S20</strain>
    </source>
</reference>
<dbReference type="Pfam" id="PF05016">
    <property type="entry name" value="ParE_toxin"/>
    <property type="match status" value="1"/>
</dbReference>
<sequence>MIVVITEAAERELERISDWIAADNPHRAETFVRELVEKCLRIADTPRGYEVVPRFAALGLRRRTYGNYLIFYRIREAIEIVHVLHAAQDWEAILERDL</sequence>
<dbReference type="EMBL" id="CP158568">
    <property type="protein sequence ID" value="XBY46183.1"/>
    <property type="molecule type" value="Genomic_DNA"/>
</dbReference>
<evidence type="ECO:0000313" key="3">
    <source>
        <dbReference type="EMBL" id="XBY46183.1"/>
    </source>
</evidence>
<dbReference type="RefSeq" id="WP_407051280.1">
    <property type="nucleotide sequence ID" value="NZ_CP158568.1"/>
</dbReference>
<proteinExistence type="inferred from homology"/>
<comment type="similarity">
    <text evidence="1">Belongs to the RelE toxin family.</text>
</comment>
<dbReference type="InterPro" id="IPR051803">
    <property type="entry name" value="TA_system_RelE-like_toxin"/>
</dbReference>
<evidence type="ECO:0000256" key="2">
    <source>
        <dbReference type="ARBA" id="ARBA00022649"/>
    </source>
</evidence>
<dbReference type="InterPro" id="IPR007712">
    <property type="entry name" value="RelE/ParE_toxin"/>
</dbReference>
<accession>A0AAU7XEJ7</accession>
<name>A0AAU7XEJ7_9HYPH</name>
<dbReference type="AlphaFoldDB" id="A0AAU7XEJ7"/>
<dbReference type="PANTHER" id="PTHR33755:SF6">
    <property type="entry name" value="PLASMID STABILIZATION SYSTEM PROTEIN"/>
    <property type="match status" value="1"/>
</dbReference>
<dbReference type="InterPro" id="IPR035093">
    <property type="entry name" value="RelE/ParE_toxin_dom_sf"/>
</dbReference>
<dbReference type="PANTHER" id="PTHR33755">
    <property type="entry name" value="TOXIN PARE1-RELATED"/>
    <property type="match status" value="1"/>
</dbReference>
<protein>
    <submittedName>
        <fullName evidence="3">Type II toxin-antitoxin system RelE/ParE family toxin</fullName>
    </submittedName>
</protein>
<evidence type="ECO:0000256" key="1">
    <source>
        <dbReference type="ARBA" id="ARBA00006226"/>
    </source>
</evidence>
<gene>
    <name evidence="3" type="ORF">ABS361_08130</name>
</gene>
<dbReference type="KEGG" id="mflg:ABS361_08130"/>
<keyword evidence="2" id="KW-1277">Toxin-antitoxin system</keyword>
<dbReference type="Gene3D" id="3.30.2310.20">
    <property type="entry name" value="RelE-like"/>
    <property type="match status" value="1"/>
</dbReference>
<organism evidence="3">
    <name type="scientific">Methyloraptor flagellatus</name>
    <dbReference type="NCBI Taxonomy" id="3162530"/>
    <lineage>
        <taxon>Bacteria</taxon>
        <taxon>Pseudomonadati</taxon>
        <taxon>Pseudomonadota</taxon>
        <taxon>Alphaproteobacteria</taxon>
        <taxon>Hyphomicrobiales</taxon>
        <taxon>Ancalomicrobiaceae</taxon>
        <taxon>Methyloraptor</taxon>
    </lineage>
</organism>